<name>A0A0A8Z9Y7_ARUDO</name>
<dbReference type="AlphaFoldDB" id="A0A0A8Z9Y7"/>
<proteinExistence type="predicted"/>
<reference evidence="2" key="2">
    <citation type="journal article" date="2015" name="Data Brief">
        <title>Shoot transcriptome of the giant reed, Arundo donax.</title>
        <authorList>
            <person name="Barrero R.A."/>
            <person name="Guerrero F.D."/>
            <person name="Moolhuijzen P."/>
            <person name="Goolsby J.A."/>
            <person name="Tidwell J."/>
            <person name="Bellgard S.E."/>
            <person name="Bellgard M.I."/>
        </authorList>
    </citation>
    <scope>NUCLEOTIDE SEQUENCE</scope>
    <source>
        <tissue evidence="2">Shoot tissue taken approximately 20 cm above the soil surface</tissue>
    </source>
</reference>
<feature type="transmembrane region" description="Helical" evidence="1">
    <location>
        <begin position="7"/>
        <end position="25"/>
    </location>
</feature>
<keyword evidence="1" id="KW-0812">Transmembrane</keyword>
<keyword evidence="1" id="KW-1133">Transmembrane helix</keyword>
<keyword evidence="1" id="KW-0472">Membrane</keyword>
<organism evidence="2">
    <name type="scientific">Arundo donax</name>
    <name type="common">Giant reed</name>
    <name type="synonym">Donax arundinaceus</name>
    <dbReference type="NCBI Taxonomy" id="35708"/>
    <lineage>
        <taxon>Eukaryota</taxon>
        <taxon>Viridiplantae</taxon>
        <taxon>Streptophyta</taxon>
        <taxon>Embryophyta</taxon>
        <taxon>Tracheophyta</taxon>
        <taxon>Spermatophyta</taxon>
        <taxon>Magnoliopsida</taxon>
        <taxon>Liliopsida</taxon>
        <taxon>Poales</taxon>
        <taxon>Poaceae</taxon>
        <taxon>PACMAD clade</taxon>
        <taxon>Arundinoideae</taxon>
        <taxon>Arundineae</taxon>
        <taxon>Arundo</taxon>
    </lineage>
</organism>
<reference evidence="2" key="1">
    <citation type="submission" date="2014-09" db="EMBL/GenBank/DDBJ databases">
        <authorList>
            <person name="Magalhaes I.L.F."/>
            <person name="Oliveira U."/>
            <person name="Santos F.R."/>
            <person name="Vidigal T.H.D.A."/>
            <person name="Brescovit A.D."/>
            <person name="Santos A.J."/>
        </authorList>
    </citation>
    <scope>NUCLEOTIDE SEQUENCE</scope>
    <source>
        <tissue evidence="2">Shoot tissue taken approximately 20 cm above the soil surface</tissue>
    </source>
</reference>
<evidence type="ECO:0000256" key="1">
    <source>
        <dbReference type="SAM" id="Phobius"/>
    </source>
</evidence>
<evidence type="ECO:0000313" key="2">
    <source>
        <dbReference type="EMBL" id="JAD36229.1"/>
    </source>
</evidence>
<accession>A0A0A8Z9Y7</accession>
<dbReference type="EMBL" id="GBRH01261666">
    <property type="protein sequence ID" value="JAD36229.1"/>
    <property type="molecule type" value="Transcribed_RNA"/>
</dbReference>
<sequence>MAELFECLFNCVAEILIIMVLYPTVTHVTRSWQKNYFG</sequence>
<protein>
    <submittedName>
        <fullName evidence="2">Uncharacterized protein</fullName>
    </submittedName>
</protein>